<dbReference type="GO" id="GO:0005741">
    <property type="term" value="C:mitochondrial outer membrane"/>
    <property type="evidence" value="ECO:0007669"/>
    <property type="project" value="UniProtKB-SubCell"/>
</dbReference>
<dbReference type="InterPro" id="IPR036444">
    <property type="entry name" value="PLipase_A2_dom_sf"/>
</dbReference>
<dbReference type="PANTHER" id="PTHR11716">
    <property type="entry name" value="PHOSPHOLIPASE A2 FAMILY MEMBER"/>
    <property type="match status" value="1"/>
</dbReference>
<evidence type="ECO:0000259" key="17">
    <source>
        <dbReference type="SMART" id="SM00085"/>
    </source>
</evidence>
<evidence type="ECO:0000313" key="18">
    <source>
        <dbReference type="Proteomes" id="UP000515140"/>
    </source>
</evidence>
<dbReference type="PANTHER" id="PTHR11716:SF9">
    <property type="entry name" value="PHOSPHOLIPASE A2, MEMBRANE ASSOCIATED"/>
    <property type="match status" value="1"/>
</dbReference>
<evidence type="ECO:0000256" key="5">
    <source>
        <dbReference type="ARBA" id="ARBA00022638"/>
    </source>
</evidence>
<dbReference type="GO" id="GO:0050482">
    <property type="term" value="P:arachidonate secretion"/>
    <property type="evidence" value="ECO:0007669"/>
    <property type="project" value="InterPro"/>
</dbReference>
<feature type="disulfide bond" evidence="14">
    <location>
        <begin position="15"/>
        <end position="54"/>
    </location>
</feature>
<comment type="catalytic activity">
    <reaction evidence="12">
        <text>1-hexadecanoyl-2-(9Z-octadecenoyl)-sn-glycero-3-phosphoglycerol + H2O = 1-hexadecanoyl-sn-glycero-3-phosphoglycerol + (9Z)-octadecenoate + H(+)</text>
        <dbReference type="Rhea" id="RHEA:44524"/>
        <dbReference type="ChEBI" id="CHEBI:15377"/>
        <dbReference type="ChEBI" id="CHEBI:15378"/>
        <dbReference type="ChEBI" id="CHEBI:30823"/>
        <dbReference type="ChEBI" id="CHEBI:84472"/>
        <dbReference type="ChEBI" id="CHEBI:84475"/>
    </reaction>
    <physiologicalReaction direction="left-to-right" evidence="12">
        <dbReference type="Rhea" id="RHEA:44525"/>
    </physiologicalReaction>
</comment>
<evidence type="ECO:0000256" key="3">
    <source>
        <dbReference type="ARBA" id="ARBA00007056"/>
    </source>
</evidence>
<evidence type="ECO:0000256" key="11">
    <source>
        <dbReference type="ARBA" id="ARBA00048613"/>
    </source>
</evidence>
<evidence type="ECO:0000256" key="13">
    <source>
        <dbReference type="PIRSR" id="PIRSR601211-2"/>
    </source>
</evidence>
<dbReference type="SMART" id="SM00085">
    <property type="entry name" value="PA2c"/>
    <property type="match status" value="1"/>
</dbReference>
<protein>
    <recommendedName>
        <fullName evidence="16">Phospholipase A2</fullName>
        <ecNumber evidence="16">3.1.1.4</ecNumber>
    </recommendedName>
</protein>
<keyword evidence="4 16" id="KW-0964">Secreted</keyword>
<comment type="catalytic activity">
    <reaction evidence="8">
        <text>a 1,2-diacyl-sn-glycero-3-phosphoethanolamine + H2O = a 1-acyl-sn-glycero-3-phosphoethanolamine + a fatty acid + H(+)</text>
        <dbReference type="Rhea" id="RHEA:44604"/>
        <dbReference type="ChEBI" id="CHEBI:15377"/>
        <dbReference type="ChEBI" id="CHEBI:15378"/>
        <dbReference type="ChEBI" id="CHEBI:28868"/>
        <dbReference type="ChEBI" id="CHEBI:64381"/>
        <dbReference type="ChEBI" id="CHEBI:64612"/>
    </reaction>
    <physiologicalReaction direction="left-to-right" evidence="8">
        <dbReference type="Rhea" id="RHEA:44605"/>
    </physiologicalReaction>
</comment>
<dbReference type="Pfam" id="PF00068">
    <property type="entry name" value="Phospholip_A2_1"/>
    <property type="match status" value="1"/>
</dbReference>
<keyword evidence="5" id="KW-0929">Antimicrobial</keyword>
<feature type="binding site" evidence="13">
    <location>
        <position position="13"/>
    </location>
    <ligand>
        <name>Ca(2+)</name>
        <dbReference type="ChEBI" id="CHEBI:29108"/>
    </ligand>
</feature>
<evidence type="ECO:0000256" key="15">
    <source>
        <dbReference type="RuleBase" id="RU003654"/>
    </source>
</evidence>
<evidence type="ECO:0000256" key="8">
    <source>
        <dbReference type="ARBA" id="ARBA00036775"/>
    </source>
</evidence>
<keyword evidence="13 16" id="KW-0106">Calcium</keyword>
<keyword evidence="16" id="KW-0378">Hydrolase</keyword>
<evidence type="ECO:0000256" key="9">
    <source>
        <dbReference type="ARBA" id="ARBA00048080"/>
    </source>
</evidence>
<feature type="domain" description="Phospholipase A2-like central" evidence="17">
    <location>
        <begin position="1"/>
        <end position="80"/>
    </location>
</feature>
<dbReference type="EC" id="3.1.1.4" evidence="16"/>
<dbReference type="GeneID" id="110198737"/>
<dbReference type="GO" id="GO:0005509">
    <property type="term" value="F:calcium ion binding"/>
    <property type="evidence" value="ECO:0007669"/>
    <property type="project" value="InterPro"/>
</dbReference>
<dbReference type="KEGG" id="pcw:110198737"/>
<dbReference type="GO" id="GO:0005576">
    <property type="term" value="C:extracellular region"/>
    <property type="evidence" value="ECO:0007669"/>
    <property type="project" value="UniProtKB-SubCell"/>
</dbReference>
<dbReference type="InterPro" id="IPR001211">
    <property type="entry name" value="PLA2"/>
</dbReference>
<evidence type="ECO:0000256" key="6">
    <source>
        <dbReference type="ARBA" id="ARBA00023157"/>
    </source>
</evidence>
<dbReference type="GO" id="GO:0042130">
    <property type="term" value="P:negative regulation of T cell proliferation"/>
    <property type="evidence" value="ECO:0007669"/>
    <property type="project" value="TreeGrafter"/>
</dbReference>
<dbReference type="GO" id="GO:0031640">
    <property type="term" value="P:killing of cells of another organism"/>
    <property type="evidence" value="ECO:0007669"/>
    <property type="project" value="UniProtKB-KW"/>
</dbReference>
<evidence type="ECO:0000256" key="14">
    <source>
        <dbReference type="PIRSR" id="PIRSR601211-3"/>
    </source>
</evidence>
<comment type="similarity">
    <text evidence="3 15">Belongs to the phospholipase A2 family.</text>
</comment>
<keyword evidence="5" id="KW-0081">Bacteriolytic enzyme</keyword>
<dbReference type="Gene3D" id="1.20.90.10">
    <property type="entry name" value="Phospholipase A2 domain"/>
    <property type="match status" value="1"/>
</dbReference>
<keyword evidence="16" id="KW-0443">Lipid metabolism</keyword>
<dbReference type="PROSITE" id="PS00118">
    <property type="entry name" value="PA2_HIS"/>
    <property type="match status" value="1"/>
</dbReference>
<evidence type="ECO:0000256" key="10">
    <source>
        <dbReference type="ARBA" id="ARBA00048541"/>
    </source>
</evidence>
<comment type="catalytic activity">
    <reaction evidence="10">
        <text>1-hexadecanoyl-2-(5Z,8Z,11Z,14Z-eicosatetraenoyl)-sn-glycero-3-phosphoethanolamine + H2O = 1-hexadecanoyl-sn-glycero-3-phosphoethanolamine + (5Z,8Z,11Z,14Z)-eicosatetraenoate + H(+)</text>
        <dbReference type="Rhea" id="RHEA:40431"/>
        <dbReference type="ChEBI" id="CHEBI:15377"/>
        <dbReference type="ChEBI" id="CHEBI:15378"/>
        <dbReference type="ChEBI" id="CHEBI:32395"/>
        <dbReference type="ChEBI" id="CHEBI:73004"/>
        <dbReference type="ChEBI" id="CHEBI:73009"/>
    </reaction>
    <physiologicalReaction direction="left-to-right" evidence="10">
        <dbReference type="Rhea" id="RHEA:40432"/>
    </physiologicalReaction>
</comment>
<dbReference type="GO" id="GO:0005543">
    <property type="term" value="F:phospholipid binding"/>
    <property type="evidence" value="ECO:0007669"/>
    <property type="project" value="TreeGrafter"/>
</dbReference>
<comment type="catalytic activity">
    <reaction evidence="11">
        <text>1-hexadecanoyl-2-(9Z-octadecenoyl)-sn-glycero-3-phosphoethanolamine + H2O = 1-hexadecanoyl-sn-glycero-3-phosphoethanolamine + (9Z)-octadecenoate + H(+)</text>
        <dbReference type="Rhea" id="RHEA:40911"/>
        <dbReference type="ChEBI" id="CHEBI:15377"/>
        <dbReference type="ChEBI" id="CHEBI:15378"/>
        <dbReference type="ChEBI" id="CHEBI:30823"/>
        <dbReference type="ChEBI" id="CHEBI:73004"/>
        <dbReference type="ChEBI" id="CHEBI:73007"/>
    </reaction>
    <physiologicalReaction direction="left-to-right" evidence="11">
        <dbReference type="Rhea" id="RHEA:40912"/>
    </physiologicalReaction>
</comment>
<comment type="subcellular location">
    <subcellularLocation>
        <location evidence="1">Mitochondrion outer membrane</location>
        <topology evidence="1">Peripheral membrane protein</topology>
    </subcellularLocation>
    <subcellularLocation>
        <location evidence="2 16">Secreted</location>
    </subcellularLocation>
</comment>
<proteinExistence type="inferred from homology"/>
<dbReference type="InterPro" id="IPR033113">
    <property type="entry name" value="PLA2_histidine"/>
</dbReference>
<dbReference type="AlphaFoldDB" id="A0A6P5JCK7"/>
<sequence>MGKILQRCCWEHDCCYQKLEGKHESKIQNYSFTYKAGVVTCNDLNFCKAENCICNKLLAECLKKHVSSFSSEYRGFPHSR</sequence>
<evidence type="ECO:0000256" key="12">
    <source>
        <dbReference type="ARBA" id="ARBA00049282"/>
    </source>
</evidence>
<comment type="cofactor">
    <cofactor evidence="13">
        <name>Ca(2+)</name>
        <dbReference type="ChEBI" id="CHEBI:29108"/>
    </cofactor>
    <text evidence="13">Binds 1 Ca(2+) ion per subunit.</text>
</comment>
<gene>
    <name evidence="19" type="primary">LOC110198737</name>
</gene>
<evidence type="ECO:0000256" key="7">
    <source>
        <dbReference type="ARBA" id="ARBA00036719"/>
    </source>
</evidence>
<dbReference type="GO" id="GO:0042742">
    <property type="term" value="P:defense response to bacterium"/>
    <property type="evidence" value="ECO:0007669"/>
    <property type="project" value="UniProtKB-KW"/>
</dbReference>
<keyword evidence="13" id="KW-0479">Metal-binding</keyword>
<organism evidence="18 19">
    <name type="scientific">Phascolarctos cinereus</name>
    <name type="common">Koala</name>
    <dbReference type="NCBI Taxonomy" id="38626"/>
    <lineage>
        <taxon>Eukaryota</taxon>
        <taxon>Metazoa</taxon>
        <taxon>Chordata</taxon>
        <taxon>Craniata</taxon>
        <taxon>Vertebrata</taxon>
        <taxon>Euteleostomi</taxon>
        <taxon>Mammalia</taxon>
        <taxon>Metatheria</taxon>
        <taxon>Diprotodontia</taxon>
        <taxon>Phascolarctidae</taxon>
        <taxon>Phascolarctos</taxon>
    </lineage>
</organism>
<dbReference type="GO" id="GO:0006644">
    <property type="term" value="P:phospholipid metabolic process"/>
    <property type="evidence" value="ECO:0007669"/>
    <property type="project" value="InterPro"/>
</dbReference>
<dbReference type="GO" id="GO:0016042">
    <property type="term" value="P:lipid catabolic process"/>
    <property type="evidence" value="ECO:0007669"/>
    <property type="project" value="InterPro"/>
</dbReference>
<dbReference type="SUPFAM" id="SSF48619">
    <property type="entry name" value="Phospholipase A2, PLA2"/>
    <property type="match status" value="1"/>
</dbReference>
<dbReference type="Proteomes" id="UP000515140">
    <property type="component" value="Unplaced"/>
</dbReference>
<dbReference type="InParanoid" id="A0A6P5JCK7"/>
<evidence type="ECO:0000256" key="4">
    <source>
        <dbReference type="ARBA" id="ARBA00022525"/>
    </source>
</evidence>
<comment type="catalytic activity">
    <reaction evidence="9">
        <text>1,2-dihexadecanoyl-sn-glycero-3-phospho-(1'-sn-glycerol) + H2O = 1-hexadecanoyl-sn-glycero-3-phospho-(1'-sn-glycerol) + hexadecanoate + H(+)</text>
        <dbReference type="Rhea" id="RHEA:45472"/>
        <dbReference type="ChEBI" id="CHEBI:7896"/>
        <dbReference type="ChEBI" id="CHEBI:15377"/>
        <dbReference type="ChEBI" id="CHEBI:15378"/>
        <dbReference type="ChEBI" id="CHEBI:72829"/>
        <dbReference type="ChEBI" id="CHEBI:75158"/>
    </reaction>
    <physiologicalReaction direction="left-to-right" evidence="9">
        <dbReference type="Rhea" id="RHEA:45473"/>
    </physiologicalReaction>
</comment>
<evidence type="ECO:0000256" key="2">
    <source>
        <dbReference type="ARBA" id="ARBA00004613"/>
    </source>
</evidence>
<dbReference type="GO" id="GO:0047498">
    <property type="term" value="F:calcium-dependent phospholipase A2 activity"/>
    <property type="evidence" value="ECO:0007669"/>
    <property type="project" value="TreeGrafter"/>
</dbReference>
<dbReference type="InterPro" id="IPR016090">
    <property type="entry name" value="PLA2-like_dom"/>
</dbReference>
<feature type="disulfide bond" evidence="14">
    <location>
        <begin position="8"/>
        <end position="61"/>
    </location>
</feature>
<evidence type="ECO:0000313" key="19">
    <source>
        <dbReference type="RefSeq" id="XP_020828856.1"/>
    </source>
</evidence>
<keyword evidence="18" id="KW-1185">Reference proteome</keyword>
<evidence type="ECO:0000256" key="1">
    <source>
        <dbReference type="ARBA" id="ARBA00004450"/>
    </source>
</evidence>
<keyword evidence="6 14" id="KW-1015">Disulfide bond</keyword>
<evidence type="ECO:0000256" key="16">
    <source>
        <dbReference type="RuleBase" id="RU361236"/>
    </source>
</evidence>
<feature type="disulfide bond" evidence="14">
    <location>
        <begin position="41"/>
        <end position="52"/>
    </location>
</feature>
<accession>A0A6P5JCK7</accession>
<comment type="catalytic activity">
    <reaction evidence="7">
        <text>1-hexadecanoyl-2-(4Z,7Z,10Z,13Z,16Z,19Z-docosahexaenoyl)-sn-glycero-3-phosphocholine + H2O = (4Z,7Z,10Z,13Z,16Z,19Z)-docosahexaenoate + 1-hexadecanoyl-sn-glycero-3-phosphocholine + H(+)</text>
        <dbReference type="Rhea" id="RHEA:41231"/>
        <dbReference type="ChEBI" id="CHEBI:15377"/>
        <dbReference type="ChEBI" id="CHEBI:15378"/>
        <dbReference type="ChEBI" id="CHEBI:72998"/>
        <dbReference type="ChEBI" id="CHEBI:74963"/>
        <dbReference type="ChEBI" id="CHEBI:77016"/>
    </reaction>
    <physiologicalReaction direction="left-to-right" evidence="7">
        <dbReference type="Rhea" id="RHEA:41232"/>
    </physiologicalReaction>
</comment>
<reference evidence="19" key="1">
    <citation type="submission" date="2025-08" db="UniProtKB">
        <authorList>
            <consortium name="RefSeq"/>
        </authorList>
    </citation>
    <scope>IDENTIFICATION</scope>
    <source>
        <tissue evidence="19">Spleen</tissue>
    </source>
</reference>
<dbReference type="PRINTS" id="PR00389">
    <property type="entry name" value="PHPHLIPASEA2"/>
</dbReference>
<comment type="catalytic activity">
    <reaction evidence="16">
        <text>a 1,2-diacyl-sn-glycero-3-phosphocholine + H2O = a 1-acyl-sn-glycero-3-phosphocholine + a fatty acid + H(+)</text>
        <dbReference type="Rhea" id="RHEA:15801"/>
        <dbReference type="ChEBI" id="CHEBI:15377"/>
        <dbReference type="ChEBI" id="CHEBI:15378"/>
        <dbReference type="ChEBI" id="CHEBI:28868"/>
        <dbReference type="ChEBI" id="CHEBI:57643"/>
        <dbReference type="ChEBI" id="CHEBI:58168"/>
        <dbReference type="EC" id="3.1.1.4"/>
    </reaction>
</comment>
<name>A0A6P5JCK7_PHACI</name>
<dbReference type="RefSeq" id="XP_020828856.1">
    <property type="nucleotide sequence ID" value="XM_020973197.1"/>
</dbReference>